<evidence type="ECO:0000256" key="1">
    <source>
        <dbReference type="SAM" id="MobiDB-lite"/>
    </source>
</evidence>
<evidence type="ECO:0000313" key="2">
    <source>
        <dbReference type="EMBL" id="CAB5212769.1"/>
    </source>
</evidence>
<organism evidence="2">
    <name type="scientific">uncultured Caudovirales phage</name>
    <dbReference type="NCBI Taxonomy" id="2100421"/>
    <lineage>
        <taxon>Viruses</taxon>
        <taxon>Duplodnaviria</taxon>
        <taxon>Heunggongvirae</taxon>
        <taxon>Uroviricota</taxon>
        <taxon>Caudoviricetes</taxon>
        <taxon>Peduoviridae</taxon>
        <taxon>Maltschvirus</taxon>
        <taxon>Maltschvirus maltsch</taxon>
    </lineage>
</organism>
<feature type="compositionally biased region" description="Basic and acidic residues" evidence="1">
    <location>
        <begin position="48"/>
        <end position="64"/>
    </location>
</feature>
<gene>
    <name evidence="2" type="ORF">UFOVP196_52</name>
</gene>
<proteinExistence type="predicted"/>
<protein>
    <submittedName>
        <fullName evidence="2">Uncharacterized protein</fullName>
    </submittedName>
</protein>
<dbReference type="EMBL" id="LR798235">
    <property type="protein sequence ID" value="CAB5212769.1"/>
    <property type="molecule type" value="Genomic_DNA"/>
</dbReference>
<accession>A0A6J7WKS1</accession>
<sequence>MNADETKRCAKCWRYLPHSDFGHDGRTRDNLTYRCNDCRTIVPIDDTNSSKDATEPTDRNDRAARGRFIANPHFHGDH</sequence>
<reference evidence="2" key="1">
    <citation type="submission" date="2020-05" db="EMBL/GenBank/DDBJ databases">
        <authorList>
            <person name="Chiriac C."/>
            <person name="Salcher M."/>
            <person name="Ghai R."/>
            <person name="Kavagutti S V."/>
        </authorList>
    </citation>
    <scope>NUCLEOTIDE SEQUENCE</scope>
</reference>
<name>A0A6J7WKS1_9CAUD</name>
<feature type="region of interest" description="Disordered" evidence="1">
    <location>
        <begin position="44"/>
        <end position="78"/>
    </location>
</feature>